<evidence type="ECO:0000256" key="1">
    <source>
        <dbReference type="SAM" id="SignalP"/>
    </source>
</evidence>
<keyword evidence="3" id="KW-1185">Reference proteome</keyword>
<reference evidence="2 3" key="1">
    <citation type="submission" date="2024-04" db="EMBL/GenBank/DDBJ databases">
        <authorList>
            <person name="Rising A."/>
            <person name="Reimegard J."/>
            <person name="Sonavane S."/>
            <person name="Akerstrom W."/>
            <person name="Nylinder S."/>
            <person name="Hedman E."/>
            <person name="Kallberg Y."/>
        </authorList>
    </citation>
    <scope>NUCLEOTIDE SEQUENCE [LARGE SCALE GENOMIC DNA]</scope>
</reference>
<organism evidence="2 3">
    <name type="scientific">Larinioides sclopetarius</name>
    <dbReference type="NCBI Taxonomy" id="280406"/>
    <lineage>
        <taxon>Eukaryota</taxon>
        <taxon>Metazoa</taxon>
        <taxon>Ecdysozoa</taxon>
        <taxon>Arthropoda</taxon>
        <taxon>Chelicerata</taxon>
        <taxon>Arachnida</taxon>
        <taxon>Araneae</taxon>
        <taxon>Araneomorphae</taxon>
        <taxon>Entelegynae</taxon>
        <taxon>Araneoidea</taxon>
        <taxon>Araneidae</taxon>
        <taxon>Larinioides</taxon>
    </lineage>
</organism>
<keyword evidence="1" id="KW-0732">Signal</keyword>
<evidence type="ECO:0000313" key="2">
    <source>
        <dbReference type="EMBL" id="CAL1269245.1"/>
    </source>
</evidence>
<name>A0AAV1ZCQ5_9ARAC</name>
<gene>
    <name evidence="2" type="ORF">LARSCL_LOCUS4636</name>
</gene>
<feature type="chain" id="PRO_5043382322" evidence="1">
    <location>
        <begin position="28"/>
        <end position="92"/>
    </location>
</feature>
<comment type="caution">
    <text evidence="2">The sequence shown here is derived from an EMBL/GenBank/DDBJ whole genome shotgun (WGS) entry which is preliminary data.</text>
</comment>
<dbReference type="AlphaFoldDB" id="A0AAV1ZCQ5"/>
<proteinExistence type="predicted"/>
<sequence length="92" mass="10816">MFSMKKNYQFWMIACLLSYLLISPLEAKEESVLDCDKECEGHLISIGKCRCGMDFLMKKGFSSSEYNDGNRDYIINELLQDYFMQNKESEEK</sequence>
<protein>
    <submittedName>
        <fullName evidence="2">Uncharacterized protein</fullName>
    </submittedName>
</protein>
<feature type="signal peptide" evidence="1">
    <location>
        <begin position="1"/>
        <end position="27"/>
    </location>
</feature>
<accession>A0AAV1ZCQ5</accession>
<dbReference type="EMBL" id="CAXIEN010000039">
    <property type="protein sequence ID" value="CAL1269245.1"/>
    <property type="molecule type" value="Genomic_DNA"/>
</dbReference>
<dbReference type="Proteomes" id="UP001497382">
    <property type="component" value="Unassembled WGS sequence"/>
</dbReference>
<evidence type="ECO:0000313" key="3">
    <source>
        <dbReference type="Proteomes" id="UP001497382"/>
    </source>
</evidence>